<dbReference type="GO" id="GO:0006355">
    <property type="term" value="P:regulation of DNA-templated transcription"/>
    <property type="evidence" value="ECO:0007669"/>
    <property type="project" value="InterPro"/>
</dbReference>
<dbReference type="EMBL" id="SNYO01000002">
    <property type="protein sequence ID" value="TDQ62894.1"/>
    <property type="molecule type" value="Genomic_DNA"/>
</dbReference>
<evidence type="ECO:0000256" key="2">
    <source>
        <dbReference type="ARBA" id="ARBA00023125"/>
    </source>
</evidence>
<reference evidence="6 7" key="1">
    <citation type="submission" date="2019-03" db="EMBL/GenBank/DDBJ databases">
        <title>Genomic Encyclopedia of Type Strains, Phase IV (KMG-IV): sequencing the most valuable type-strain genomes for metagenomic binning, comparative biology and taxonomic classification.</title>
        <authorList>
            <person name="Goeker M."/>
        </authorList>
    </citation>
    <scope>NUCLEOTIDE SEQUENCE [LARGE SCALE GENOMIC DNA]</scope>
    <source>
        <strain evidence="6 7">DSM 45775</strain>
    </source>
</reference>
<sequence length="503" mass="54660">MPESQGGARGTARLTVPGTLPTRLVPSDPLERAHLLERIRDAVLSGTTVPASPRDVVSASWQRSLDAHIDPERGRPQHVYEDDELRDVRGGHLLAPVLPLLRRTLLDVADDAVHMMIVTDVRGHILWREGNSTVLRRAERFELVEGTRWSEDSVGTNAMGTALASGNAVQIHSAEHLVKLYHSWTCAAAPIRDPDTGEVVAAIDLTGPLQTFHPSTLALVKAAAELAEVHLQARLVERDERLRHRNQPHLEGLHGAPGALLAPGGRVITAQYADWLPERLPIPDGGGRIDLGERGEGVIEPLAEGWLLRMAPRAAHGPTLSLPFLGAERPVARLDGKPVRLSLRHAEMLVVLALHPDGLTADGLAQALYGDAGNPVTVRSEIHRLRNTLGTSIISTQPYRLRARVDADFLDVRTALRERRLPPPAVLRRGALLPTSDAPGVREERDHLDVAVRSAVLRRGDVEALWALAHAEAGGADPELAERLRLLLPDGDPRRDELGAAAH</sequence>
<dbReference type="SUPFAM" id="SSF46894">
    <property type="entry name" value="C-terminal effector domain of the bipartite response regulators"/>
    <property type="match status" value="1"/>
</dbReference>
<evidence type="ECO:0000259" key="5">
    <source>
        <dbReference type="SMART" id="SM00862"/>
    </source>
</evidence>
<organism evidence="6 7">
    <name type="scientific">Actinomycetospora succinea</name>
    <dbReference type="NCBI Taxonomy" id="663603"/>
    <lineage>
        <taxon>Bacteria</taxon>
        <taxon>Bacillati</taxon>
        <taxon>Actinomycetota</taxon>
        <taxon>Actinomycetes</taxon>
        <taxon>Pseudonocardiales</taxon>
        <taxon>Pseudonocardiaceae</taxon>
        <taxon>Actinomycetospora</taxon>
    </lineage>
</organism>
<evidence type="ECO:0000256" key="1">
    <source>
        <dbReference type="ARBA" id="ARBA00023015"/>
    </source>
</evidence>
<keyword evidence="2" id="KW-0238">DNA-binding</keyword>
<evidence type="ECO:0000313" key="7">
    <source>
        <dbReference type="Proteomes" id="UP000295705"/>
    </source>
</evidence>
<feature type="region of interest" description="Disordered" evidence="4">
    <location>
        <begin position="1"/>
        <end position="21"/>
    </location>
</feature>
<evidence type="ECO:0000256" key="3">
    <source>
        <dbReference type="ARBA" id="ARBA00023163"/>
    </source>
</evidence>
<comment type="caution">
    <text evidence="6">The sequence shown here is derived from an EMBL/GenBank/DDBJ whole genome shotgun (WGS) entry which is preliminary data.</text>
</comment>
<dbReference type="GO" id="GO:0000160">
    <property type="term" value="P:phosphorelay signal transduction system"/>
    <property type="evidence" value="ECO:0007669"/>
    <property type="project" value="InterPro"/>
</dbReference>
<dbReference type="InterPro" id="IPR003018">
    <property type="entry name" value="GAF"/>
</dbReference>
<keyword evidence="3" id="KW-0804">Transcription</keyword>
<dbReference type="InterPro" id="IPR016032">
    <property type="entry name" value="Sig_transdc_resp-reg_C-effctor"/>
</dbReference>
<dbReference type="GO" id="GO:0003677">
    <property type="term" value="F:DNA binding"/>
    <property type="evidence" value="ECO:0007669"/>
    <property type="project" value="UniProtKB-KW"/>
</dbReference>
<accession>A0A4R6VIF3</accession>
<keyword evidence="1" id="KW-0805">Transcription regulation</keyword>
<dbReference type="Gene3D" id="1.10.10.10">
    <property type="entry name" value="Winged helix-like DNA-binding domain superfamily/Winged helix DNA-binding domain"/>
    <property type="match status" value="1"/>
</dbReference>
<dbReference type="Gene3D" id="3.30.450.40">
    <property type="match status" value="1"/>
</dbReference>
<dbReference type="InterPro" id="IPR036388">
    <property type="entry name" value="WH-like_DNA-bd_sf"/>
</dbReference>
<dbReference type="SMART" id="SM00862">
    <property type="entry name" value="Trans_reg_C"/>
    <property type="match status" value="1"/>
</dbReference>
<dbReference type="RefSeq" id="WP_133825898.1">
    <property type="nucleotide sequence ID" value="NZ_BAABHR010000041.1"/>
</dbReference>
<proteinExistence type="predicted"/>
<dbReference type="InterPro" id="IPR001867">
    <property type="entry name" value="OmpR/PhoB-type_DNA-bd"/>
</dbReference>
<name>A0A4R6VIF3_9PSEU</name>
<keyword evidence="7" id="KW-1185">Reference proteome</keyword>
<dbReference type="InterPro" id="IPR029016">
    <property type="entry name" value="GAF-like_dom_sf"/>
</dbReference>
<evidence type="ECO:0000313" key="6">
    <source>
        <dbReference type="EMBL" id="TDQ62894.1"/>
    </source>
</evidence>
<dbReference type="OrthoDB" id="3928741at2"/>
<dbReference type="AlphaFoldDB" id="A0A4R6VIF3"/>
<feature type="domain" description="OmpR/PhoB-type" evidence="5">
    <location>
        <begin position="336"/>
        <end position="401"/>
    </location>
</feature>
<protein>
    <submittedName>
        <fullName evidence="6">GAF domain-containing protein</fullName>
    </submittedName>
</protein>
<dbReference type="Proteomes" id="UP000295705">
    <property type="component" value="Unassembled WGS sequence"/>
</dbReference>
<evidence type="ECO:0000256" key="4">
    <source>
        <dbReference type="SAM" id="MobiDB-lite"/>
    </source>
</evidence>
<gene>
    <name evidence="6" type="ORF">EV188_102551</name>
</gene>
<dbReference type="Pfam" id="PF01590">
    <property type="entry name" value="GAF"/>
    <property type="match status" value="1"/>
</dbReference>